<name>A0ABW4JHN8_9BACL</name>
<sequence length="175" mass="19054">MHDVQLAKAQSSRPTTRRTRTPTRKRRKPTSSAAVTTPAKKTKKTPSLSQLLTPKNMQETMKTVGNLRGMVKNWLGYLQQADRVLDTVFVTTTSLKESGVLDKLVKQRGKNLSTDDFTSILGALMSSPLGANLFKGGGDEEEEPTATPAQTTNPQPANPQAIQRPNQQNGLPPMG</sequence>
<dbReference type="Proteomes" id="UP001597079">
    <property type="component" value="Unassembled WGS sequence"/>
</dbReference>
<feature type="compositionally biased region" description="Polar residues" evidence="1">
    <location>
        <begin position="163"/>
        <end position="175"/>
    </location>
</feature>
<feature type="compositionally biased region" description="Low complexity" evidence="1">
    <location>
        <begin position="145"/>
        <end position="161"/>
    </location>
</feature>
<dbReference type="EMBL" id="JBHUCX010000035">
    <property type="protein sequence ID" value="MFD1675857.1"/>
    <property type="molecule type" value="Genomic_DNA"/>
</dbReference>
<evidence type="ECO:0000313" key="2">
    <source>
        <dbReference type="EMBL" id="MFD1675857.1"/>
    </source>
</evidence>
<feature type="compositionally biased region" description="Basic residues" evidence="1">
    <location>
        <begin position="15"/>
        <end position="29"/>
    </location>
</feature>
<protein>
    <submittedName>
        <fullName evidence="2">Uncharacterized protein</fullName>
    </submittedName>
</protein>
<proteinExistence type="predicted"/>
<evidence type="ECO:0000313" key="3">
    <source>
        <dbReference type="Proteomes" id="UP001597079"/>
    </source>
</evidence>
<accession>A0ABW4JHN8</accession>
<feature type="compositionally biased region" description="Low complexity" evidence="1">
    <location>
        <begin position="30"/>
        <end position="39"/>
    </location>
</feature>
<comment type="caution">
    <text evidence="2">The sequence shown here is derived from an EMBL/GenBank/DDBJ whole genome shotgun (WGS) entry which is preliminary data.</text>
</comment>
<feature type="region of interest" description="Disordered" evidence="1">
    <location>
        <begin position="133"/>
        <end position="175"/>
    </location>
</feature>
<feature type="region of interest" description="Disordered" evidence="1">
    <location>
        <begin position="1"/>
        <end position="47"/>
    </location>
</feature>
<reference evidence="3" key="1">
    <citation type="journal article" date="2019" name="Int. J. Syst. Evol. Microbiol.">
        <title>The Global Catalogue of Microorganisms (GCM) 10K type strain sequencing project: providing services to taxonomists for standard genome sequencing and annotation.</title>
        <authorList>
            <consortium name="The Broad Institute Genomics Platform"/>
            <consortium name="The Broad Institute Genome Sequencing Center for Infectious Disease"/>
            <person name="Wu L."/>
            <person name="Ma J."/>
        </authorList>
    </citation>
    <scope>NUCLEOTIDE SEQUENCE [LARGE SCALE GENOMIC DNA]</scope>
    <source>
        <strain evidence="3">CGMCC 1.12286</strain>
    </source>
</reference>
<evidence type="ECO:0000256" key="1">
    <source>
        <dbReference type="SAM" id="MobiDB-lite"/>
    </source>
</evidence>
<keyword evidence="3" id="KW-1185">Reference proteome</keyword>
<organism evidence="2 3">
    <name type="scientific">Alicyclobacillus fodiniaquatilis</name>
    <dbReference type="NCBI Taxonomy" id="1661150"/>
    <lineage>
        <taxon>Bacteria</taxon>
        <taxon>Bacillati</taxon>
        <taxon>Bacillota</taxon>
        <taxon>Bacilli</taxon>
        <taxon>Bacillales</taxon>
        <taxon>Alicyclobacillaceae</taxon>
        <taxon>Alicyclobacillus</taxon>
    </lineage>
</organism>
<gene>
    <name evidence="2" type="ORF">ACFSB2_14230</name>
</gene>
<dbReference type="RefSeq" id="WP_377943737.1">
    <property type="nucleotide sequence ID" value="NZ_JBHUCX010000035.1"/>
</dbReference>